<dbReference type="WBParaSite" id="HCON_00159430-00001">
    <property type="protein sequence ID" value="HCON_00159430-00001"/>
    <property type="gene ID" value="HCON_00159430"/>
</dbReference>
<keyword evidence="2" id="KW-1185">Reference proteome</keyword>
<feature type="chain" id="PRO_5029731876" evidence="1">
    <location>
        <begin position="19"/>
        <end position="150"/>
    </location>
</feature>
<reference evidence="3" key="1">
    <citation type="submission" date="2020-12" db="UniProtKB">
        <authorList>
            <consortium name="WormBaseParasite"/>
        </authorList>
    </citation>
    <scope>IDENTIFICATION</scope>
    <source>
        <strain evidence="3">MHco3</strain>
    </source>
</reference>
<evidence type="ECO:0000256" key="1">
    <source>
        <dbReference type="SAM" id="SignalP"/>
    </source>
</evidence>
<dbReference type="Proteomes" id="UP000025227">
    <property type="component" value="Unplaced"/>
</dbReference>
<accession>A0A7I4YYW3</accession>
<sequence>MLFILVALALIFPNVADQEDSNRSELDRLADHLLTKGLEGLKMLITETNGKLKWREGLANRTLKWLRKNPFPKVYLTIKGERCISKMGDGWPDDDFLKKASDFAAPFEKRKKFITDLGAGGFGCNGFVNGTGEVRRCIYVGCSFNKKRKR</sequence>
<evidence type="ECO:0000313" key="3">
    <source>
        <dbReference type="WBParaSite" id="HCON_00159430-00001"/>
    </source>
</evidence>
<protein>
    <submittedName>
        <fullName evidence="3">SCP domain-containing protein</fullName>
    </submittedName>
</protein>
<name>A0A7I4YYW3_HAECO</name>
<evidence type="ECO:0000313" key="2">
    <source>
        <dbReference type="Proteomes" id="UP000025227"/>
    </source>
</evidence>
<keyword evidence="1" id="KW-0732">Signal</keyword>
<feature type="signal peptide" evidence="1">
    <location>
        <begin position="1"/>
        <end position="18"/>
    </location>
</feature>
<proteinExistence type="predicted"/>
<dbReference type="AlphaFoldDB" id="A0A7I4YYW3"/>
<organism evidence="2 3">
    <name type="scientific">Haemonchus contortus</name>
    <name type="common">Barber pole worm</name>
    <dbReference type="NCBI Taxonomy" id="6289"/>
    <lineage>
        <taxon>Eukaryota</taxon>
        <taxon>Metazoa</taxon>
        <taxon>Ecdysozoa</taxon>
        <taxon>Nematoda</taxon>
        <taxon>Chromadorea</taxon>
        <taxon>Rhabditida</taxon>
        <taxon>Rhabditina</taxon>
        <taxon>Rhabditomorpha</taxon>
        <taxon>Strongyloidea</taxon>
        <taxon>Trichostrongylidae</taxon>
        <taxon>Haemonchus</taxon>
    </lineage>
</organism>